<dbReference type="Gene3D" id="3.30.300.160">
    <property type="entry name" value="Type II secretion system, protein E, N-terminal domain"/>
    <property type="match status" value="1"/>
</dbReference>
<dbReference type="GO" id="GO:0005886">
    <property type="term" value="C:plasma membrane"/>
    <property type="evidence" value="ECO:0007669"/>
    <property type="project" value="TreeGrafter"/>
</dbReference>
<feature type="domain" description="Type II secretion system protein GspE N-terminal" evidence="2">
    <location>
        <begin position="76"/>
        <end position="165"/>
    </location>
</feature>
<evidence type="ECO:0000259" key="2">
    <source>
        <dbReference type="Pfam" id="PF05157"/>
    </source>
</evidence>
<dbReference type="GO" id="GO:0016887">
    <property type="term" value="F:ATP hydrolysis activity"/>
    <property type="evidence" value="ECO:0007669"/>
    <property type="project" value="TreeGrafter"/>
</dbReference>
<dbReference type="EMBL" id="CP022098">
    <property type="protein sequence ID" value="ATB43952.1"/>
    <property type="molecule type" value="Genomic_DNA"/>
</dbReference>
<name>A0A250JKE6_9BACT</name>
<protein>
    <submittedName>
        <fullName evidence="3">Type II secretion pathway, ATPase PulE/Tfp pilus assembly pathway, ATPase PilB</fullName>
    </submittedName>
</protein>
<accession>A0A250JKE6</accession>
<evidence type="ECO:0000256" key="1">
    <source>
        <dbReference type="SAM" id="MobiDB-lite"/>
    </source>
</evidence>
<dbReference type="InterPro" id="IPR007831">
    <property type="entry name" value="T2SS_GspE_N"/>
</dbReference>
<evidence type="ECO:0000313" key="3">
    <source>
        <dbReference type="EMBL" id="ATB43952.1"/>
    </source>
</evidence>
<dbReference type="SUPFAM" id="SSF160246">
    <property type="entry name" value="EspE N-terminal domain-like"/>
    <property type="match status" value="1"/>
</dbReference>
<dbReference type="Proteomes" id="UP000217257">
    <property type="component" value="Chromosome"/>
</dbReference>
<dbReference type="PANTHER" id="PTHR30258">
    <property type="entry name" value="TYPE II SECRETION SYSTEM PROTEIN GSPE-RELATED"/>
    <property type="match status" value="1"/>
</dbReference>
<dbReference type="InterPro" id="IPR037257">
    <property type="entry name" value="T2SS_E_N_sf"/>
</dbReference>
<feature type="region of interest" description="Disordered" evidence="1">
    <location>
        <begin position="225"/>
        <end position="244"/>
    </location>
</feature>
<dbReference type="AlphaFoldDB" id="A0A250JKE6"/>
<organism evidence="3 4">
    <name type="scientific">Cystobacter fuscus</name>
    <dbReference type="NCBI Taxonomy" id="43"/>
    <lineage>
        <taxon>Bacteria</taxon>
        <taxon>Pseudomonadati</taxon>
        <taxon>Myxococcota</taxon>
        <taxon>Myxococcia</taxon>
        <taxon>Myxococcales</taxon>
        <taxon>Cystobacterineae</taxon>
        <taxon>Archangiaceae</taxon>
        <taxon>Cystobacter</taxon>
    </lineage>
</organism>
<dbReference type="KEGG" id="cfus:CYFUS_009433"/>
<proteinExistence type="predicted"/>
<reference evidence="3 4" key="1">
    <citation type="submission" date="2017-06" db="EMBL/GenBank/DDBJ databases">
        <title>Sequencing and comparative analysis of myxobacterial genomes.</title>
        <authorList>
            <person name="Rupp O."/>
            <person name="Goesmann A."/>
            <person name="Sogaard-Andersen L."/>
        </authorList>
    </citation>
    <scope>NUCLEOTIDE SEQUENCE [LARGE SCALE GENOMIC DNA]</scope>
    <source>
        <strain evidence="3 4">DSM 52655</strain>
    </source>
</reference>
<evidence type="ECO:0000313" key="4">
    <source>
        <dbReference type="Proteomes" id="UP000217257"/>
    </source>
</evidence>
<dbReference type="Pfam" id="PF05157">
    <property type="entry name" value="MshEN"/>
    <property type="match status" value="1"/>
</dbReference>
<gene>
    <name evidence="3" type="ORF">CYFUS_009433</name>
</gene>
<sequence length="301" mass="33051">MHRVIPLTDRGGEAKAPHMARKRIGELLLERGAISTAQLDTALLAQQRTRQRLGATLVAQGAITEKTLAHALSEALGVPVMDLTGRAPDWSAIHLLRARFCEQHDLFPISLENVGGRRVLVVAMADPLDSAALQEMEFTTGMKVSPRVAPLSAVRASIQRYYHPDSPARTTSTTGLPVANEDDVEEIILGQEELEGEGGEIILGEELPPGEMTRRVSLEQLIQEREQKRRGTRRGAARRAPSGDVSAALDSLFGEPQSQASAVDPVEELERKFWALMRIMARKGLLTNEEFTRELDDEPEG</sequence>
<dbReference type="PANTHER" id="PTHR30258:SF1">
    <property type="entry name" value="PROTEIN TRANSPORT PROTEIN HOFB HOMOLOG"/>
    <property type="match status" value="1"/>
</dbReference>